<feature type="region of interest" description="Disordered" evidence="1">
    <location>
        <begin position="349"/>
        <end position="388"/>
    </location>
</feature>
<keyword evidence="2" id="KW-0812">Transmembrane</keyword>
<feature type="transmembrane region" description="Helical" evidence="2">
    <location>
        <begin position="234"/>
        <end position="259"/>
    </location>
</feature>
<evidence type="ECO:0000313" key="4">
    <source>
        <dbReference type="EMBL" id="GMS81460.1"/>
    </source>
</evidence>
<protein>
    <submittedName>
        <fullName evidence="4">Uncharacterized protein</fullName>
    </submittedName>
</protein>
<sequence>LVSRSVVGMSLLLLLLPLVSSSTAALNFPGVDYCQYFDGVAGLPQLRSIPDLNIIVDDEIDIHEAALSFHRLMCVYRHHSSSSSPILFIRIPSNGRSLLFWARKKDPYDFFVRNFNKTRTNRQDLCSVARKTIWSPDGPTLLFTGLSTTYISCPGADNHPLFHLIIGQTYTMIDTDRKRYRLNVHHQSSIRPVTFELAFRLADEPLNSTSSINTTSVLVKRIGLPVDSREGPRFLISLIYVFGLLVSIFILFFSLLSLVNVNEHYHHVLGLLIQQRVNRQRALMENNQDEGEEVEEAEEEAAAIEPRAPRRRIRLNSEWEERSLLGTDEHTIRTALSGRFPSLSSLSFHSVDSRPRRTSLNSLEGVTVEPSNVVTTSSDAKTEKSEKK</sequence>
<reference evidence="4" key="1">
    <citation type="submission" date="2023-10" db="EMBL/GenBank/DDBJ databases">
        <title>Genome assembly of Pristionchus species.</title>
        <authorList>
            <person name="Yoshida K."/>
            <person name="Sommer R.J."/>
        </authorList>
    </citation>
    <scope>NUCLEOTIDE SEQUENCE</scope>
    <source>
        <strain evidence="4">RS0144</strain>
    </source>
</reference>
<evidence type="ECO:0000313" key="5">
    <source>
        <dbReference type="Proteomes" id="UP001432027"/>
    </source>
</evidence>
<feature type="compositionally biased region" description="Polar residues" evidence="1">
    <location>
        <begin position="358"/>
        <end position="379"/>
    </location>
</feature>
<dbReference type="Proteomes" id="UP001432027">
    <property type="component" value="Unassembled WGS sequence"/>
</dbReference>
<feature type="non-terminal residue" evidence="4">
    <location>
        <position position="1"/>
    </location>
</feature>
<evidence type="ECO:0000256" key="2">
    <source>
        <dbReference type="SAM" id="Phobius"/>
    </source>
</evidence>
<keyword evidence="3" id="KW-0732">Signal</keyword>
<accession>A0AAV5SG73</accession>
<comment type="caution">
    <text evidence="4">The sequence shown here is derived from an EMBL/GenBank/DDBJ whole genome shotgun (WGS) entry which is preliminary data.</text>
</comment>
<keyword evidence="5" id="KW-1185">Reference proteome</keyword>
<dbReference type="EMBL" id="BTSX01000001">
    <property type="protein sequence ID" value="GMS81460.1"/>
    <property type="molecule type" value="Genomic_DNA"/>
</dbReference>
<keyword evidence="2" id="KW-1133">Transmembrane helix</keyword>
<feature type="signal peptide" evidence="3">
    <location>
        <begin position="1"/>
        <end position="21"/>
    </location>
</feature>
<feature type="chain" id="PRO_5043786627" evidence="3">
    <location>
        <begin position="22"/>
        <end position="388"/>
    </location>
</feature>
<name>A0AAV5SG73_9BILA</name>
<evidence type="ECO:0000256" key="3">
    <source>
        <dbReference type="SAM" id="SignalP"/>
    </source>
</evidence>
<gene>
    <name evidence="4" type="ORF">PENTCL1PPCAC_3635</name>
</gene>
<dbReference type="AlphaFoldDB" id="A0AAV5SG73"/>
<keyword evidence="2" id="KW-0472">Membrane</keyword>
<evidence type="ECO:0000256" key="1">
    <source>
        <dbReference type="SAM" id="MobiDB-lite"/>
    </source>
</evidence>
<proteinExistence type="predicted"/>
<organism evidence="4 5">
    <name type="scientific">Pristionchus entomophagus</name>
    <dbReference type="NCBI Taxonomy" id="358040"/>
    <lineage>
        <taxon>Eukaryota</taxon>
        <taxon>Metazoa</taxon>
        <taxon>Ecdysozoa</taxon>
        <taxon>Nematoda</taxon>
        <taxon>Chromadorea</taxon>
        <taxon>Rhabditida</taxon>
        <taxon>Rhabditina</taxon>
        <taxon>Diplogasteromorpha</taxon>
        <taxon>Diplogasteroidea</taxon>
        <taxon>Neodiplogasteridae</taxon>
        <taxon>Pristionchus</taxon>
    </lineage>
</organism>